<dbReference type="AlphaFoldDB" id="A0A7S2CSC6"/>
<name>A0A7S2CSC6_9STRA</name>
<organism evidence="2">
    <name type="scientific">Octactis speculum</name>
    <dbReference type="NCBI Taxonomy" id="3111310"/>
    <lineage>
        <taxon>Eukaryota</taxon>
        <taxon>Sar</taxon>
        <taxon>Stramenopiles</taxon>
        <taxon>Ochrophyta</taxon>
        <taxon>Dictyochophyceae</taxon>
        <taxon>Dictyochales</taxon>
        <taxon>Dictyochaceae</taxon>
        <taxon>Octactis</taxon>
    </lineage>
</organism>
<proteinExistence type="predicted"/>
<feature type="compositionally biased region" description="Polar residues" evidence="1">
    <location>
        <begin position="250"/>
        <end position="266"/>
    </location>
</feature>
<gene>
    <name evidence="2" type="ORF">DSPE1174_LOCUS16842</name>
</gene>
<evidence type="ECO:0000313" key="2">
    <source>
        <dbReference type="EMBL" id="CAD9434248.1"/>
    </source>
</evidence>
<evidence type="ECO:0000256" key="1">
    <source>
        <dbReference type="SAM" id="MobiDB-lite"/>
    </source>
</evidence>
<protein>
    <submittedName>
        <fullName evidence="2">Uncharacterized protein</fullName>
    </submittedName>
</protein>
<reference evidence="2" key="1">
    <citation type="submission" date="2021-01" db="EMBL/GenBank/DDBJ databases">
        <authorList>
            <person name="Corre E."/>
            <person name="Pelletier E."/>
            <person name="Niang G."/>
            <person name="Scheremetjew M."/>
            <person name="Finn R."/>
            <person name="Kale V."/>
            <person name="Holt S."/>
            <person name="Cochrane G."/>
            <person name="Meng A."/>
            <person name="Brown T."/>
            <person name="Cohen L."/>
        </authorList>
    </citation>
    <scope>NUCLEOTIDE SEQUENCE</scope>
    <source>
        <strain evidence="2">CCMP1381</strain>
    </source>
</reference>
<feature type="region of interest" description="Disordered" evidence="1">
    <location>
        <begin position="215"/>
        <end position="273"/>
    </location>
</feature>
<dbReference type="EMBL" id="HBGS01032775">
    <property type="protein sequence ID" value="CAD9434248.1"/>
    <property type="molecule type" value="Transcribed_RNA"/>
</dbReference>
<accession>A0A7S2CSC6</accession>
<sequence>MTNIFKVGVMCSSLFPTGGDTAQKIKSLMAHFAVTKDVIALVLDNFPLQLKGKNEKSEITFNHQKLTKLALVISKYCYERHQVLVAQGQAQPQAPPKNPWQNESCKAWIKELLLLVVELKSHIHLAIVEEEKRTNVASVSTFSGGQNFSEFHAWLTTADQNLVLLITAIRHLGSKGDALLGLEADATPLIAGCAGAMVNDQIPQPSTRQVTTALEKGAGSTLGKRSRGDHSSACRARVPGGKGGEGGDVTPTSAMTGASDVPQASNGLVDGPPPPRLPVRGVAEELTFAMFSHNGPPGICMKIGCVENLNIENCRASIDCCGLPVLCLSCYSESFIAEKLHVDITNCPRCKEPWSLLSAGGE</sequence>